<gene>
    <name evidence="3" type="ORF">C8A03DRAFT_40041</name>
</gene>
<protein>
    <recommendedName>
        <fullName evidence="2">SET domain-containing protein</fullName>
    </recommendedName>
</protein>
<dbReference type="Gene3D" id="2.170.270.10">
    <property type="entry name" value="SET domain"/>
    <property type="match status" value="1"/>
</dbReference>
<dbReference type="CDD" id="cd20071">
    <property type="entry name" value="SET_SMYD"/>
    <property type="match status" value="1"/>
</dbReference>
<keyword evidence="4" id="KW-1185">Reference proteome</keyword>
<dbReference type="SUPFAM" id="SSF82199">
    <property type="entry name" value="SET domain"/>
    <property type="match status" value="1"/>
</dbReference>
<dbReference type="InterPro" id="IPR046341">
    <property type="entry name" value="SET_dom_sf"/>
</dbReference>
<evidence type="ECO:0000256" key="1">
    <source>
        <dbReference type="SAM" id="MobiDB-lite"/>
    </source>
</evidence>
<proteinExistence type="predicted"/>
<feature type="domain" description="SET" evidence="2">
    <location>
        <begin position="142"/>
        <end position="279"/>
    </location>
</feature>
<feature type="region of interest" description="Disordered" evidence="1">
    <location>
        <begin position="1"/>
        <end position="23"/>
    </location>
</feature>
<comment type="caution">
    <text evidence="3">The sequence shown here is derived from an EMBL/GenBank/DDBJ whole genome shotgun (WGS) entry which is preliminary data.</text>
</comment>
<dbReference type="PROSITE" id="PS50280">
    <property type="entry name" value="SET"/>
    <property type="match status" value="1"/>
</dbReference>
<dbReference type="Pfam" id="PF00856">
    <property type="entry name" value="SET"/>
    <property type="match status" value="1"/>
</dbReference>
<reference evidence="3" key="1">
    <citation type="journal article" date="2023" name="Mol. Phylogenet. Evol.">
        <title>Genome-scale phylogeny and comparative genomics of the fungal order Sordariales.</title>
        <authorList>
            <person name="Hensen N."/>
            <person name="Bonometti L."/>
            <person name="Westerberg I."/>
            <person name="Brannstrom I.O."/>
            <person name="Guillou S."/>
            <person name="Cros-Aarteil S."/>
            <person name="Calhoun S."/>
            <person name="Haridas S."/>
            <person name="Kuo A."/>
            <person name="Mondo S."/>
            <person name="Pangilinan J."/>
            <person name="Riley R."/>
            <person name="LaButti K."/>
            <person name="Andreopoulos B."/>
            <person name="Lipzen A."/>
            <person name="Chen C."/>
            <person name="Yan M."/>
            <person name="Daum C."/>
            <person name="Ng V."/>
            <person name="Clum A."/>
            <person name="Steindorff A."/>
            <person name="Ohm R.A."/>
            <person name="Martin F."/>
            <person name="Silar P."/>
            <person name="Natvig D.O."/>
            <person name="Lalanne C."/>
            <person name="Gautier V."/>
            <person name="Ament-Velasquez S.L."/>
            <person name="Kruys A."/>
            <person name="Hutchinson M.I."/>
            <person name="Powell A.J."/>
            <person name="Barry K."/>
            <person name="Miller A.N."/>
            <person name="Grigoriev I.V."/>
            <person name="Debuchy R."/>
            <person name="Gladieux P."/>
            <person name="Hiltunen Thoren M."/>
            <person name="Johannesson H."/>
        </authorList>
    </citation>
    <scope>NUCLEOTIDE SEQUENCE</scope>
    <source>
        <strain evidence="3">CBS 532.94</strain>
    </source>
</reference>
<feature type="region of interest" description="Disordered" evidence="1">
    <location>
        <begin position="97"/>
        <end position="133"/>
    </location>
</feature>
<evidence type="ECO:0000313" key="3">
    <source>
        <dbReference type="EMBL" id="KAK4242700.1"/>
    </source>
</evidence>
<dbReference type="AlphaFoldDB" id="A0AAN7CIJ0"/>
<name>A0AAN7CIJ0_9PEZI</name>
<dbReference type="InterPro" id="IPR001214">
    <property type="entry name" value="SET_dom"/>
</dbReference>
<evidence type="ECO:0000313" key="4">
    <source>
        <dbReference type="Proteomes" id="UP001303760"/>
    </source>
</evidence>
<accession>A0AAN7CIJ0</accession>
<sequence length="319" mass="34765">MPSSGSAKESLNAAATTVKSQGSFVLDDIRSDGSDQYDVATLALALTNSNIVAEAPSLHIVSSKPESPENEPNADGSNESPGLIEVPEPIVVDTSECFGTATPPENVDLGEQEKESEGCELEDDNCSSGPAPSLVDRTTKAVFEEFFRIQPSRLGGLGAFAVRELKRGETILVERPLLRTTHFQLMVDYHNLSEAAKEAYLGLHGGEGDPFNRVERIKRLNSFIVPGGIAVFEIASRFNHACKSARNVDYQFDDKRGVLSLTVCQDVVPAGAELFINYGGSPIDLYWTYGFRCSCGSCTPLTDEDIRRLKDQEYGIFKW</sequence>
<dbReference type="EMBL" id="MU860005">
    <property type="protein sequence ID" value="KAK4242700.1"/>
    <property type="molecule type" value="Genomic_DNA"/>
</dbReference>
<organism evidence="3 4">
    <name type="scientific">Achaetomium macrosporum</name>
    <dbReference type="NCBI Taxonomy" id="79813"/>
    <lineage>
        <taxon>Eukaryota</taxon>
        <taxon>Fungi</taxon>
        <taxon>Dikarya</taxon>
        <taxon>Ascomycota</taxon>
        <taxon>Pezizomycotina</taxon>
        <taxon>Sordariomycetes</taxon>
        <taxon>Sordariomycetidae</taxon>
        <taxon>Sordariales</taxon>
        <taxon>Chaetomiaceae</taxon>
        <taxon>Achaetomium</taxon>
    </lineage>
</organism>
<dbReference type="InterPro" id="IPR053185">
    <property type="entry name" value="SET_domain_protein"/>
</dbReference>
<evidence type="ECO:0000259" key="2">
    <source>
        <dbReference type="PROSITE" id="PS50280"/>
    </source>
</evidence>
<dbReference type="PANTHER" id="PTHR47332">
    <property type="entry name" value="SET DOMAIN-CONTAINING PROTEIN 5"/>
    <property type="match status" value="1"/>
</dbReference>
<feature type="region of interest" description="Disordered" evidence="1">
    <location>
        <begin position="62"/>
        <end position="84"/>
    </location>
</feature>
<reference evidence="3" key="2">
    <citation type="submission" date="2023-05" db="EMBL/GenBank/DDBJ databases">
        <authorList>
            <consortium name="Lawrence Berkeley National Laboratory"/>
            <person name="Steindorff A."/>
            <person name="Hensen N."/>
            <person name="Bonometti L."/>
            <person name="Westerberg I."/>
            <person name="Brannstrom I.O."/>
            <person name="Guillou S."/>
            <person name="Cros-Aarteil S."/>
            <person name="Calhoun S."/>
            <person name="Haridas S."/>
            <person name="Kuo A."/>
            <person name="Mondo S."/>
            <person name="Pangilinan J."/>
            <person name="Riley R."/>
            <person name="Labutti K."/>
            <person name="Andreopoulos B."/>
            <person name="Lipzen A."/>
            <person name="Chen C."/>
            <person name="Yanf M."/>
            <person name="Daum C."/>
            <person name="Ng V."/>
            <person name="Clum A."/>
            <person name="Ohm R."/>
            <person name="Martin F."/>
            <person name="Silar P."/>
            <person name="Natvig D."/>
            <person name="Lalanne C."/>
            <person name="Gautier V."/>
            <person name="Ament-Velasquez S.L."/>
            <person name="Kruys A."/>
            <person name="Hutchinson M.I."/>
            <person name="Powell A.J."/>
            <person name="Barry K."/>
            <person name="Miller A.N."/>
            <person name="Grigoriev I.V."/>
            <person name="Debuchy R."/>
            <person name="Gladieux P."/>
            <person name="Thoren M.H."/>
            <person name="Johannesson H."/>
        </authorList>
    </citation>
    <scope>NUCLEOTIDE SEQUENCE</scope>
    <source>
        <strain evidence="3">CBS 532.94</strain>
    </source>
</reference>
<dbReference type="PANTHER" id="PTHR47332:SF4">
    <property type="entry name" value="SET DOMAIN-CONTAINING PROTEIN 5"/>
    <property type="match status" value="1"/>
</dbReference>
<dbReference type="Proteomes" id="UP001303760">
    <property type="component" value="Unassembled WGS sequence"/>
</dbReference>